<dbReference type="AlphaFoldDB" id="A0A9Q1FEX7"/>
<proteinExistence type="predicted"/>
<sequence>MIESDSAEQGTWRSVEWHWVCFYFGAVCVWFLRCGTLGLSAGTCRAACGDGGEQRTDASGNVTLGKEGGEEERTSSSAASQSDTIRGF</sequence>
<evidence type="ECO:0000256" key="1">
    <source>
        <dbReference type="SAM" id="MobiDB-lite"/>
    </source>
</evidence>
<evidence type="ECO:0000313" key="2">
    <source>
        <dbReference type="EMBL" id="KAJ8357063.1"/>
    </source>
</evidence>
<gene>
    <name evidence="2" type="ORF">SKAU_G00198570</name>
</gene>
<feature type="region of interest" description="Disordered" evidence="1">
    <location>
        <begin position="50"/>
        <end position="88"/>
    </location>
</feature>
<feature type="compositionally biased region" description="Polar residues" evidence="1">
    <location>
        <begin position="75"/>
        <end position="88"/>
    </location>
</feature>
<dbReference type="Proteomes" id="UP001152622">
    <property type="component" value="Chromosome 6"/>
</dbReference>
<protein>
    <submittedName>
        <fullName evidence="2">Uncharacterized protein</fullName>
    </submittedName>
</protein>
<organism evidence="2 3">
    <name type="scientific">Synaphobranchus kaupii</name>
    <name type="common">Kaup's arrowtooth eel</name>
    <dbReference type="NCBI Taxonomy" id="118154"/>
    <lineage>
        <taxon>Eukaryota</taxon>
        <taxon>Metazoa</taxon>
        <taxon>Chordata</taxon>
        <taxon>Craniata</taxon>
        <taxon>Vertebrata</taxon>
        <taxon>Euteleostomi</taxon>
        <taxon>Actinopterygii</taxon>
        <taxon>Neopterygii</taxon>
        <taxon>Teleostei</taxon>
        <taxon>Anguilliformes</taxon>
        <taxon>Synaphobranchidae</taxon>
        <taxon>Synaphobranchus</taxon>
    </lineage>
</organism>
<evidence type="ECO:0000313" key="3">
    <source>
        <dbReference type="Proteomes" id="UP001152622"/>
    </source>
</evidence>
<accession>A0A9Q1FEX7</accession>
<name>A0A9Q1FEX7_SYNKA</name>
<keyword evidence="3" id="KW-1185">Reference proteome</keyword>
<dbReference type="EMBL" id="JAINUF010000006">
    <property type="protein sequence ID" value="KAJ8357063.1"/>
    <property type="molecule type" value="Genomic_DNA"/>
</dbReference>
<comment type="caution">
    <text evidence="2">The sequence shown here is derived from an EMBL/GenBank/DDBJ whole genome shotgun (WGS) entry which is preliminary data.</text>
</comment>
<reference evidence="2" key="1">
    <citation type="journal article" date="2023" name="Science">
        <title>Genome structures resolve the early diversification of teleost fishes.</title>
        <authorList>
            <person name="Parey E."/>
            <person name="Louis A."/>
            <person name="Montfort J."/>
            <person name="Bouchez O."/>
            <person name="Roques C."/>
            <person name="Iampietro C."/>
            <person name="Lluch J."/>
            <person name="Castinel A."/>
            <person name="Donnadieu C."/>
            <person name="Desvignes T."/>
            <person name="Floi Bucao C."/>
            <person name="Jouanno E."/>
            <person name="Wen M."/>
            <person name="Mejri S."/>
            <person name="Dirks R."/>
            <person name="Jansen H."/>
            <person name="Henkel C."/>
            <person name="Chen W.J."/>
            <person name="Zahm M."/>
            <person name="Cabau C."/>
            <person name="Klopp C."/>
            <person name="Thompson A.W."/>
            <person name="Robinson-Rechavi M."/>
            <person name="Braasch I."/>
            <person name="Lecointre G."/>
            <person name="Bobe J."/>
            <person name="Postlethwait J.H."/>
            <person name="Berthelot C."/>
            <person name="Roest Crollius H."/>
            <person name="Guiguen Y."/>
        </authorList>
    </citation>
    <scope>NUCLEOTIDE SEQUENCE</scope>
    <source>
        <strain evidence="2">WJC10195</strain>
    </source>
</reference>